<feature type="transmembrane region" description="Helical" evidence="6">
    <location>
        <begin position="153"/>
        <end position="179"/>
    </location>
</feature>
<evidence type="ECO:0000256" key="1">
    <source>
        <dbReference type="ARBA" id="ARBA00004141"/>
    </source>
</evidence>
<dbReference type="EMBL" id="JAPFFF010000001">
    <property type="protein sequence ID" value="KAK8897945.1"/>
    <property type="molecule type" value="Genomic_DNA"/>
</dbReference>
<feature type="transmembrane region" description="Helical" evidence="6">
    <location>
        <begin position="40"/>
        <end position="62"/>
    </location>
</feature>
<feature type="transmembrane region" description="Helical" evidence="6">
    <location>
        <begin position="199"/>
        <end position="218"/>
    </location>
</feature>
<organism evidence="7 8">
    <name type="scientific">Tritrichomonas musculus</name>
    <dbReference type="NCBI Taxonomy" id="1915356"/>
    <lineage>
        <taxon>Eukaryota</taxon>
        <taxon>Metamonada</taxon>
        <taxon>Parabasalia</taxon>
        <taxon>Tritrichomonadida</taxon>
        <taxon>Tritrichomonadidae</taxon>
        <taxon>Tritrichomonas</taxon>
    </lineage>
</organism>
<feature type="transmembrane region" description="Helical" evidence="6">
    <location>
        <begin position="321"/>
        <end position="342"/>
    </location>
</feature>
<keyword evidence="5 6" id="KW-0472">Membrane</keyword>
<feature type="transmembrane region" description="Helical" evidence="6">
    <location>
        <begin position="6"/>
        <end position="28"/>
    </location>
</feature>
<comment type="similarity">
    <text evidence="2">Belongs to the LIMR family.</text>
</comment>
<feature type="transmembrane region" description="Helical" evidence="6">
    <location>
        <begin position="274"/>
        <end position="301"/>
    </location>
</feature>
<keyword evidence="4 6" id="KW-1133">Transmembrane helix</keyword>
<sequence length="539" mass="61937">MVDFLAFNLSFIIFDSILSFVFLLLFFYYYGLKIKCSCSLLYNFSIITFSYMPILMGITLLPFELSKYFTNSETENEKENDIILLIQKGLYYFTFALSYLIIPVFMEYKKLKEQESDQIERNLTTEDSEFSLEREVENSTCGSLFLKALKNQVAYYVTLVAVILVIVIVSLSLIYHFNIKIDVPSYLRIFPSISNFYNLIWYGFTIGFGIIKIPISIFRKSNFLYQIREISAQLADEDGISLECKNYLMDQAERERNKVIEVNKSKPKQICRRIYYDTLAVFALILSICYLLVEAFSIWKIKFFDYKPPLQFLLNLINQEVANQAVLFLFIGFLSVVAGYSLTCMNIGSLCTPSTRSFLGKFIALLNYKFVPNGTESSTFGIWSSYFQSLVPTIAYHCQILSGFSESSLAQILGKFNENPDFTYYCDVGLFALLIVGCLIAVARFYATSDTLEIQKGYALFKTERNIEDDMIIDSLIVNDFELNENEIWTRNKNKRANQNANQNNDLNVPLNELGGFHEPTTENGVINLSEIVLGTIDN</sequence>
<dbReference type="PANTHER" id="PTHR21355">
    <property type="entry name" value="G-PROTEIN COUPLED RECEPTOR-ASSOCIATED PROTEIN LMBRD2"/>
    <property type="match status" value="1"/>
</dbReference>
<protein>
    <submittedName>
        <fullName evidence="7">LMBR1 domain-containing protein 2</fullName>
    </submittedName>
</protein>
<dbReference type="Pfam" id="PF04791">
    <property type="entry name" value="LMBR1"/>
    <property type="match status" value="1"/>
</dbReference>
<evidence type="ECO:0000256" key="5">
    <source>
        <dbReference type="ARBA" id="ARBA00023136"/>
    </source>
</evidence>
<dbReference type="Proteomes" id="UP001470230">
    <property type="component" value="Unassembled WGS sequence"/>
</dbReference>
<reference evidence="7 8" key="1">
    <citation type="submission" date="2024-04" db="EMBL/GenBank/DDBJ databases">
        <title>Tritrichomonas musculus Genome.</title>
        <authorList>
            <person name="Alves-Ferreira E."/>
            <person name="Grigg M."/>
            <person name="Lorenzi H."/>
            <person name="Galac M."/>
        </authorList>
    </citation>
    <scope>NUCLEOTIDE SEQUENCE [LARGE SCALE GENOMIC DNA]</scope>
    <source>
        <strain evidence="7 8">EAF2021</strain>
    </source>
</reference>
<evidence type="ECO:0000313" key="8">
    <source>
        <dbReference type="Proteomes" id="UP001470230"/>
    </source>
</evidence>
<comment type="caution">
    <text evidence="7">The sequence shown here is derived from an EMBL/GenBank/DDBJ whole genome shotgun (WGS) entry which is preliminary data.</text>
</comment>
<name>A0ABR2L3J4_9EUKA</name>
<gene>
    <name evidence="7" type="ORF">M9Y10_000187</name>
</gene>
<dbReference type="PANTHER" id="PTHR21355:SF0">
    <property type="entry name" value="G-PROTEIN COUPLED RECEPTOR-ASSOCIATED PROTEIN LMBRD2"/>
    <property type="match status" value="1"/>
</dbReference>
<evidence type="ECO:0000256" key="3">
    <source>
        <dbReference type="ARBA" id="ARBA00022692"/>
    </source>
</evidence>
<evidence type="ECO:0000256" key="2">
    <source>
        <dbReference type="ARBA" id="ARBA00010487"/>
    </source>
</evidence>
<feature type="transmembrane region" description="Helical" evidence="6">
    <location>
        <begin position="422"/>
        <end position="446"/>
    </location>
</feature>
<evidence type="ECO:0000256" key="6">
    <source>
        <dbReference type="SAM" id="Phobius"/>
    </source>
</evidence>
<dbReference type="InterPro" id="IPR051584">
    <property type="entry name" value="GPCR-associated_LMBR1"/>
</dbReference>
<comment type="subcellular location">
    <subcellularLocation>
        <location evidence="1">Membrane</location>
        <topology evidence="1">Multi-pass membrane protein</topology>
    </subcellularLocation>
</comment>
<evidence type="ECO:0000313" key="7">
    <source>
        <dbReference type="EMBL" id="KAK8897945.1"/>
    </source>
</evidence>
<proteinExistence type="inferred from homology"/>
<evidence type="ECO:0000256" key="4">
    <source>
        <dbReference type="ARBA" id="ARBA00022989"/>
    </source>
</evidence>
<accession>A0ABR2L3J4</accession>
<keyword evidence="8" id="KW-1185">Reference proteome</keyword>
<feature type="transmembrane region" description="Helical" evidence="6">
    <location>
        <begin position="82"/>
        <end position="102"/>
    </location>
</feature>
<keyword evidence="3 6" id="KW-0812">Transmembrane</keyword>
<dbReference type="InterPro" id="IPR006876">
    <property type="entry name" value="LMBR1-like_membr_prot"/>
</dbReference>